<sequence>MSLSLPLVALLVPDYDAGIAFFTAIGFDLVTDEDQGRKRWVVVAPPGGGASLLLARAEGPQAGAIGQQAGGRVGFFLHSRDFDADRAAITAAGGTFEEDPRNEPYGRVAVFRDPWGNRWDLIAPA</sequence>
<dbReference type="AlphaFoldDB" id="A0A1M6DR15"/>
<dbReference type="InterPro" id="IPR029068">
    <property type="entry name" value="Glyas_Bleomycin-R_OHBP_Dase"/>
</dbReference>
<evidence type="ECO:0000259" key="1">
    <source>
        <dbReference type="PROSITE" id="PS51819"/>
    </source>
</evidence>
<evidence type="ECO:0000313" key="2">
    <source>
        <dbReference type="EMBL" id="SHI75651.1"/>
    </source>
</evidence>
<name>A0A1M6DR15_9RHOB</name>
<dbReference type="InterPro" id="IPR004360">
    <property type="entry name" value="Glyas_Fos-R_dOase_dom"/>
</dbReference>
<dbReference type="PROSITE" id="PS51819">
    <property type="entry name" value="VOC"/>
    <property type="match status" value="1"/>
</dbReference>
<gene>
    <name evidence="2" type="ORF">SAMN04488012_102487</name>
</gene>
<dbReference type="Pfam" id="PF00903">
    <property type="entry name" value="Glyoxalase"/>
    <property type="match status" value="1"/>
</dbReference>
<reference evidence="2 3" key="1">
    <citation type="submission" date="2016-11" db="EMBL/GenBank/DDBJ databases">
        <authorList>
            <person name="Jaros S."/>
            <person name="Januszkiewicz K."/>
            <person name="Wedrychowicz H."/>
        </authorList>
    </citation>
    <scope>NUCLEOTIDE SEQUENCE [LARGE SCALE GENOMIC DNA]</scope>
    <source>
        <strain evidence="2 3">DSM 26892</strain>
    </source>
</reference>
<accession>A0A1M6DR15</accession>
<dbReference type="PANTHER" id="PTHR36437:SF2">
    <property type="entry name" value="GLYOXALASE_BLEOMYCIN RESISTANCE PROTEIN_DIOXYGENASE"/>
    <property type="match status" value="1"/>
</dbReference>
<dbReference type="STRING" id="313368.SAMN04488012_102487"/>
<evidence type="ECO:0000313" key="3">
    <source>
        <dbReference type="Proteomes" id="UP000184040"/>
    </source>
</evidence>
<dbReference type="InterPro" id="IPR037523">
    <property type="entry name" value="VOC_core"/>
</dbReference>
<dbReference type="Gene3D" id="3.10.180.10">
    <property type="entry name" value="2,3-Dihydroxybiphenyl 1,2-Dioxygenase, domain 1"/>
    <property type="match status" value="1"/>
</dbReference>
<organism evidence="2 3">
    <name type="scientific">Palleronia salina</name>
    <dbReference type="NCBI Taxonomy" id="313368"/>
    <lineage>
        <taxon>Bacteria</taxon>
        <taxon>Pseudomonadati</taxon>
        <taxon>Pseudomonadota</taxon>
        <taxon>Alphaproteobacteria</taxon>
        <taxon>Rhodobacterales</taxon>
        <taxon>Roseobacteraceae</taxon>
        <taxon>Palleronia</taxon>
    </lineage>
</organism>
<keyword evidence="3" id="KW-1185">Reference proteome</keyword>
<dbReference type="Proteomes" id="UP000184040">
    <property type="component" value="Unassembled WGS sequence"/>
</dbReference>
<dbReference type="SUPFAM" id="SSF54593">
    <property type="entry name" value="Glyoxalase/Bleomycin resistance protein/Dihydroxybiphenyl dioxygenase"/>
    <property type="match status" value="1"/>
</dbReference>
<feature type="domain" description="VOC" evidence="1">
    <location>
        <begin position="4"/>
        <end position="124"/>
    </location>
</feature>
<dbReference type="EMBL" id="FQZA01000002">
    <property type="protein sequence ID" value="SHI75651.1"/>
    <property type="molecule type" value="Genomic_DNA"/>
</dbReference>
<proteinExistence type="predicted"/>
<dbReference type="PANTHER" id="PTHR36437">
    <property type="entry name" value="GLYOXALASE/BLEOMYCIN RESISTANCE PROTEIN/DIOXYGENASE"/>
    <property type="match status" value="1"/>
</dbReference>
<dbReference type="RefSeq" id="WP_236737861.1">
    <property type="nucleotide sequence ID" value="NZ_FQZA01000002.1"/>
</dbReference>
<protein>
    <recommendedName>
        <fullName evidence="1">VOC domain-containing protein</fullName>
    </recommendedName>
</protein>